<dbReference type="Proteomes" id="UP000015102">
    <property type="component" value="Unassembled WGS sequence"/>
</dbReference>
<dbReference type="HOGENOM" id="CLU_2515215_0_0_1"/>
<accession>T1H2D2</accession>
<reference evidence="1" key="2">
    <citation type="submission" date="2015-06" db="UniProtKB">
        <authorList>
            <consortium name="EnsemblMetazoa"/>
        </authorList>
    </citation>
    <scope>IDENTIFICATION</scope>
</reference>
<reference evidence="2" key="1">
    <citation type="submission" date="2013-02" db="EMBL/GenBank/DDBJ databases">
        <authorList>
            <person name="Hughes D."/>
        </authorList>
    </citation>
    <scope>NUCLEOTIDE SEQUENCE</scope>
    <source>
        <strain>Durham</strain>
        <strain evidence="2">NC isolate 2 -- Noor lab</strain>
    </source>
</reference>
<evidence type="ECO:0000313" key="2">
    <source>
        <dbReference type="Proteomes" id="UP000015102"/>
    </source>
</evidence>
<evidence type="ECO:0000313" key="1">
    <source>
        <dbReference type="EnsemblMetazoa" id="MESCA010372-PA"/>
    </source>
</evidence>
<organism evidence="1 2">
    <name type="scientific">Megaselia scalaris</name>
    <name type="common">Humpbacked fly</name>
    <name type="synonym">Phora scalaris</name>
    <dbReference type="NCBI Taxonomy" id="36166"/>
    <lineage>
        <taxon>Eukaryota</taxon>
        <taxon>Metazoa</taxon>
        <taxon>Ecdysozoa</taxon>
        <taxon>Arthropoda</taxon>
        <taxon>Hexapoda</taxon>
        <taxon>Insecta</taxon>
        <taxon>Pterygota</taxon>
        <taxon>Neoptera</taxon>
        <taxon>Endopterygota</taxon>
        <taxon>Diptera</taxon>
        <taxon>Brachycera</taxon>
        <taxon>Muscomorpha</taxon>
        <taxon>Platypezoidea</taxon>
        <taxon>Phoridae</taxon>
        <taxon>Megaseliini</taxon>
        <taxon>Megaselia</taxon>
    </lineage>
</organism>
<dbReference type="EnsemblMetazoa" id="MESCA010372-RA">
    <property type="protein sequence ID" value="MESCA010372-PA"/>
    <property type="gene ID" value="MESCA010372"/>
</dbReference>
<protein>
    <submittedName>
        <fullName evidence="1">Uncharacterized protein</fullName>
    </submittedName>
</protein>
<proteinExistence type="predicted"/>
<dbReference type="AlphaFoldDB" id="T1H2D2"/>
<name>T1H2D2_MEGSC</name>
<keyword evidence="2" id="KW-1185">Reference proteome</keyword>
<dbReference type="EMBL" id="CAQQ02384792">
    <property type="status" value="NOT_ANNOTATED_CDS"/>
    <property type="molecule type" value="Genomic_DNA"/>
</dbReference>
<sequence length="85" mass="9892">MEVIKRIATEIIGMQKPQRPSDKYLTFEDKDHKKKRIDPVWIELSFSFLLQLLESLLESMNLILSLLTIRPKDHLFDMGSSPGGY</sequence>
<dbReference type="EMBL" id="CAQQ02384791">
    <property type="status" value="NOT_ANNOTATED_CDS"/>
    <property type="molecule type" value="Genomic_DNA"/>
</dbReference>